<dbReference type="Proteomes" id="UP000193642">
    <property type="component" value="Unassembled WGS sequence"/>
</dbReference>
<name>A0A1Y2CZ23_9FUNG</name>
<reference evidence="1 2" key="1">
    <citation type="submission" date="2016-07" db="EMBL/GenBank/DDBJ databases">
        <title>Pervasive Adenine N6-methylation of Active Genes in Fungi.</title>
        <authorList>
            <consortium name="DOE Joint Genome Institute"/>
            <person name="Mondo S.J."/>
            <person name="Dannebaum R.O."/>
            <person name="Kuo R.C."/>
            <person name="Labutti K."/>
            <person name="Haridas S."/>
            <person name="Kuo A."/>
            <person name="Salamov A."/>
            <person name="Ahrendt S.R."/>
            <person name="Lipzen A."/>
            <person name="Sullivan W."/>
            <person name="Andreopoulos W.B."/>
            <person name="Clum A."/>
            <person name="Lindquist E."/>
            <person name="Daum C."/>
            <person name="Ramamoorthy G.K."/>
            <person name="Gryganskyi A."/>
            <person name="Culley D."/>
            <person name="Magnuson J.K."/>
            <person name="James T.Y."/>
            <person name="O'Malley M.A."/>
            <person name="Stajich J.E."/>
            <person name="Spatafora J.W."/>
            <person name="Visel A."/>
            <person name="Grigoriev I.V."/>
        </authorList>
    </citation>
    <scope>NUCLEOTIDE SEQUENCE [LARGE SCALE GENOMIC DNA]</scope>
    <source>
        <strain evidence="1 2">JEL800</strain>
    </source>
</reference>
<proteinExistence type="predicted"/>
<evidence type="ECO:0000313" key="2">
    <source>
        <dbReference type="Proteomes" id="UP000193642"/>
    </source>
</evidence>
<sequence length="225" mass="25723">MYSHSEQSQFLDQRCHHQEHFQPHHHYCHCLQHHHCVQRQLLLNQILLTQCLLISILRQVKYLENQLLLSNSTNATIYQRCFHFANNCSSVSSGPVVELVDPGAVPKLSANSLIHSGCSSFFKVNVISKRCHHLSSVADSQIDPENVPETLHVQSMQYFYVCFNTISQEQVSLGMNFLFMGKERHLFADSHICPESTEKAISNLMIDTLQRSLTCRVDTQTPNTS</sequence>
<keyword evidence="2" id="KW-1185">Reference proteome</keyword>
<accession>A0A1Y2CZ23</accession>
<comment type="caution">
    <text evidence="1">The sequence shown here is derived from an EMBL/GenBank/DDBJ whole genome shotgun (WGS) entry which is preliminary data.</text>
</comment>
<protein>
    <submittedName>
        <fullName evidence="1">Uncharacterized protein</fullName>
    </submittedName>
</protein>
<organism evidence="1 2">
    <name type="scientific">Rhizoclosmatium globosum</name>
    <dbReference type="NCBI Taxonomy" id="329046"/>
    <lineage>
        <taxon>Eukaryota</taxon>
        <taxon>Fungi</taxon>
        <taxon>Fungi incertae sedis</taxon>
        <taxon>Chytridiomycota</taxon>
        <taxon>Chytridiomycota incertae sedis</taxon>
        <taxon>Chytridiomycetes</taxon>
        <taxon>Chytridiales</taxon>
        <taxon>Chytriomycetaceae</taxon>
        <taxon>Rhizoclosmatium</taxon>
    </lineage>
</organism>
<evidence type="ECO:0000313" key="1">
    <source>
        <dbReference type="EMBL" id="ORY52269.1"/>
    </source>
</evidence>
<dbReference type="EMBL" id="MCGO01000003">
    <property type="protein sequence ID" value="ORY52269.1"/>
    <property type="molecule type" value="Genomic_DNA"/>
</dbReference>
<dbReference type="AlphaFoldDB" id="A0A1Y2CZ23"/>
<gene>
    <name evidence="1" type="ORF">BCR33DRAFT_313355</name>
</gene>